<proteinExistence type="predicted"/>
<dbReference type="AlphaFoldDB" id="A0ABD6C069"/>
<keyword evidence="3" id="KW-1185">Reference proteome</keyword>
<name>A0ABD6C069_9EURY</name>
<gene>
    <name evidence="2" type="ORF">ACFR9T_06340</name>
</gene>
<sequence>MSVEATSVGSSPDLNETERQLEEYLLDEADGVAYFKSRLIAKDLDLSSKSVGHNMRTLADASGVLCIEKWGYSGATTWMVQIQE</sequence>
<feature type="domain" description="DUF7123" evidence="1">
    <location>
        <begin position="7"/>
        <end position="81"/>
    </location>
</feature>
<organism evidence="2 3">
    <name type="scientific">Halorubrum laminariae</name>
    <dbReference type="NCBI Taxonomy" id="1433523"/>
    <lineage>
        <taxon>Archaea</taxon>
        <taxon>Methanobacteriati</taxon>
        <taxon>Methanobacteriota</taxon>
        <taxon>Stenosarchaea group</taxon>
        <taxon>Halobacteria</taxon>
        <taxon>Halobacteriales</taxon>
        <taxon>Haloferacaceae</taxon>
        <taxon>Halorubrum</taxon>
    </lineage>
</organism>
<dbReference type="Pfam" id="PF23438">
    <property type="entry name" value="DUF7123"/>
    <property type="match status" value="1"/>
</dbReference>
<reference evidence="2 3" key="1">
    <citation type="journal article" date="2019" name="Int. J. Syst. Evol. Microbiol.">
        <title>The Global Catalogue of Microorganisms (GCM) 10K type strain sequencing project: providing services to taxonomists for standard genome sequencing and annotation.</title>
        <authorList>
            <consortium name="The Broad Institute Genomics Platform"/>
            <consortium name="The Broad Institute Genome Sequencing Center for Infectious Disease"/>
            <person name="Wu L."/>
            <person name="Ma J."/>
        </authorList>
    </citation>
    <scope>NUCLEOTIDE SEQUENCE [LARGE SCALE GENOMIC DNA]</scope>
    <source>
        <strain evidence="2 3">CGMCC 1.12689</strain>
    </source>
</reference>
<evidence type="ECO:0000313" key="3">
    <source>
        <dbReference type="Proteomes" id="UP001597185"/>
    </source>
</evidence>
<dbReference type="InterPro" id="IPR055547">
    <property type="entry name" value="DUF7123"/>
</dbReference>
<evidence type="ECO:0000259" key="1">
    <source>
        <dbReference type="Pfam" id="PF23438"/>
    </source>
</evidence>
<comment type="caution">
    <text evidence="2">The sequence shown here is derived from an EMBL/GenBank/DDBJ whole genome shotgun (WGS) entry which is preliminary data.</text>
</comment>
<dbReference type="RefSeq" id="WP_345780160.1">
    <property type="nucleotide sequence ID" value="NZ_JANHDL010000004.1"/>
</dbReference>
<dbReference type="Proteomes" id="UP001597185">
    <property type="component" value="Unassembled WGS sequence"/>
</dbReference>
<dbReference type="EMBL" id="JBHUDB010000002">
    <property type="protein sequence ID" value="MFD1570206.1"/>
    <property type="molecule type" value="Genomic_DNA"/>
</dbReference>
<protein>
    <recommendedName>
        <fullName evidence="1">DUF7123 domain-containing protein</fullName>
    </recommendedName>
</protein>
<accession>A0ABD6C069</accession>
<evidence type="ECO:0000313" key="2">
    <source>
        <dbReference type="EMBL" id="MFD1570206.1"/>
    </source>
</evidence>